<keyword evidence="1" id="KW-0472">Membrane</keyword>
<evidence type="ECO:0000313" key="3">
    <source>
        <dbReference type="Proteomes" id="UP000093514"/>
    </source>
</evidence>
<dbReference type="NCBIfam" id="TIGR02532">
    <property type="entry name" value="IV_pilin_GFxxxE"/>
    <property type="match status" value="1"/>
</dbReference>
<proteinExistence type="predicted"/>
<dbReference type="Pfam" id="PF07963">
    <property type="entry name" value="N_methyl"/>
    <property type="match status" value="1"/>
</dbReference>
<gene>
    <name evidence="2" type="ORF">U472_10235</name>
</gene>
<comment type="caution">
    <text evidence="2">The sequence shown here is derived from an EMBL/GenBank/DDBJ whole genome shotgun (WGS) entry which is preliminary data.</text>
</comment>
<keyword evidence="1" id="KW-1133">Transmembrane helix</keyword>
<dbReference type="PROSITE" id="PS00409">
    <property type="entry name" value="PROKAR_NTER_METHYL"/>
    <property type="match status" value="1"/>
</dbReference>
<accession>A0A1C0A7Y9</accession>
<reference evidence="3" key="1">
    <citation type="submission" date="2016-07" db="EMBL/GenBank/DDBJ databases">
        <authorList>
            <person name="Florea S."/>
            <person name="Webb J.S."/>
            <person name="Jaromczyk J."/>
            <person name="Schardl C.L."/>
        </authorList>
    </citation>
    <scope>NUCLEOTIDE SEQUENCE [LARGE SCALE GENOMIC DNA]</scope>
    <source>
        <strain evidence="3">Z6</strain>
    </source>
</reference>
<evidence type="ECO:0000313" key="2">
    <source>
        <dbReference type="EMBL" id="OCL26373.1"/>
    </source>
</evidence>
<keyword evidence="1" id="KW-0812">Transmembrane</keyword>
<organism evidence="2 3">
    <name type="scientific">Orenia metallireducens</name>
    <dbReference type="NCBI Taxonomy" id="1413210"/>
    <lineage>
        <taxon>Bacteria</taxon>
        <taxon>Bacillati</taxon>
        <taxon>Bacillota</taxon>
        <taxon>Clostridia</taxon>
        <taxon>Halanaerobiales</taxon>
        <taxon>Halobacteroidaceae</taxon>
        <taxon>Orenia</taxon>
    </lineage>
</organism>
<sequence>MFKSQEGFSLIEVLIALVVVSIMVSGLLDFWTINDRLIDRTGIRLQALRLAKMSIERFKAELLKGDKSKAFIERLKEIRIKEEEEERYFKNWYPEVSFEREISFEQKNFNNSNSYWVVVKVSWDNKSLELRRLFADH</sequence>
<feature type="transmembrane region" description="Helical" evidence="1">
    <location>
        <begin position="7"/>
        <end position="31"/>
    </location>
</feature>
<name>A0A1C0A7Y9_9FIRM</name>
<evidence type="ECO:0000256" key="1">
    <source>
        <dbReference type="SAM" id="Phobius"/>
    </source>
</evidence>
<keyword evidence="3" id="KW-1185">Reference proteome</keyword>
<dbReference type="OrthoDB" id="2971317at2"/>
<evidence type="ECO:0008006" key="4">
    <source>
        <dbReference type="Google" id="ProtNLM"/>
    </source>
</evidence>
<dbReference type="RefSeq" id="WP_068718134.1">
    <property type="nucleotide sequence ID" value="NZ_LWDV01000009.1"/>
</dbReference>
<protein>
    <recommendedName>
        <fullName evidence="4">Prepilin-type N-terminal cleavage/methylation domain-containing protein</fullName>
    </recommendedName>
</protein>
<reference evidence="2 3" key="2">
    <citation type="submission" date="2016-08" db="EMBL/GenBank/DDBJ databases">
        <title>Orenia metallireducens sp. nov. strain Z6, a Novel Metal-reducing Firmicute from the Deep Subsurface.</title>
        <authorList>
            <person name="Maxim B.I."/>
            <person name="Kenneth K."/>
            <person name="Flynn T.M."/>
            <person name="Oloughlin E.J."/>
            <person name="Locke R.A."/>
            <person name="Weber J.R."/>
            <person name="Egan S.M."/>
            <person name="Mackie R.I."/>
            <person name="Cann I.K."/>
        </authorList>
    </citation>
    <scope>NUCLEOTIDE SEQUENCE [LARGE SCALE GENOMIC DNA]</scope>
    <source>
        <strain evidence="2 3">Z6</strain>
    </source>
</reference>
<dbReference type="Proteomes" id="UP000093514">
    <property type="component" value="Unassembled WGS sequence"/>
</dbReference>
<dbReference type="AlphaFoldDB" id="A0A1C0A7Y9"/>
<dbReference type="EMBL" id="LWDV01000009">
    <property type="protein sequence ID" value="OCL26373.1"/>
    <property type="molecule type" value="Genomic_DNA"/>
</dbReference>
<dbReference type="InterPro" id="IPR012902">
    <property type="entry name" value="N_methyl_site"/>
</dbReference>